<dbReference type="Proteomes" id="UP001155128">
    <property type="component" value="Unassembled WGS sequence"/>
</dbReference>
<keyword evidence="7" id="KW-0812">Transmembrane</keyword>
<keyword evidence="5" id="KW-0175">Coiled coil</keyword>
<evidence type="ECO:0000256" key="1">
    <source>
        <dbReference type="ARBA" id="ARBA00009369"/>
    </source>
</evidence>
<evidence type="ECO:0000256" key="4">
    <source>
        <dbReference type="ARBA" id="ARBA00032089"/>
    </source>
</evidence>
<comment type="caution">
    <text evidence="9">The sequence shown here is derived from an EMBL/GenBank/DDBJ whole genome shotgun (WGS) entry which is preliminary data.</text>
</comment>
<proteinExistence type="inferred from homology"/>
<dbReference type="EMBL" id="JAMSHT010000001">
    <property type="protein sequence ID" value="MCM8556681.1"/>
    <property type="molecule type" value="Genomic_DNA"/>
</dbReference>
<dbReference type="PANTHER" id="PTHR34138:SF1">
    <property type="entry name" value="CELL SHAPE-DETERMINING PROTEIN MREC"/>
    <property type="match status" value="1"/>
</dbReference>
<evidence type="ECO:0000256" key="3">
    <source>
        <dbReference type="ARBA" id="ARBA00022960"/>
    </source>
</evidence>
<feature type="coiled-coil region" evidence="5">
    <location>
        <begin position="82"/>
        <end position="119"/>
    </location>
</feature>
<sequence length="301" mass="32111">MAASKFRRPGWSRRAQYSLFFSFVALAAGVALGIVLLAISIVAPRTFADLRSGATDLTRPIAEGGSAVFATVNGLVTGAGDYWNAASQNEDLREERDRLQRELIELQGTESENRRLRSALELRDEIDDPVASGRIIGSSQDSPRRYAILNAGRSSGVLPGMPVRGREGLIGRTVDAGIVSSRILLLTDREVVVPAQILRSDIPVIARGRGDGTVDLRPLEVGRNPFEPGDVIVTSGTGGLYPPLVPVARVVRLDDDGAIALPLENPSQANFAIVEQPFAAEALDDPDTPLEGDPEGGELTP</sequence>
<feature type="domain" description="Rod shape-determining protein MreC beta-barrel core" evidence="8">
    <location>
        <begin position="135"/>
        <end position="256"/>
    </location>
</feature>
<dbReference type="InterPro" id="IPR042177">
    <property type="entry name" value="Cell/Rod_1"/>
</dbReference>
<evidence type="ECO:0000256" key="5">
    <source>
        <dbReference type="SAM" id="Coils"/>
    </source>
</evidence>
<keyword evidence="7" id="KW-1133">Transmembrane helix</keyword>
<keyword evidence="10" id="KW-1185">Reference proteome</keyword>
<organism evidence="9 10">
    <name type="scientific">Sphingomicrobium sediminis</name>
    <dbReference type="NCBI Taxonomy" id="2950949"/>
    <lineage>
        <taxon>Bacteria</taxon>
        <taxon>Pseudomonadati</taxon>
        <taxon>Pseudomonadota</taxon>
        <taxon>Alphaproteobacteria</taxon>
        <taxon>Sphingomonadales</taxon>
        <taxon>Sphingomonadaceae</taxon>
        <taxon>Sphingomicrobium</taxon>
    </lineage>
</organism>
<feature type="region of interest" description="Disordered" evidence="6">
    <location>
        <begin position="282"/>
        <end position="301"/>
    </location>
</feature>
<dbReference type="GO" id="GO:0008360">
    <property type="term" value="P:regulation of cell shape"/>
    <property type="evidence" value="ECO:0007669"/>
    <property type="project" value="UniProtKB-KW"/>
</dbReference>
<protein>
    <recommendedName>
        <fullName evidence="2">Cell shape-determining protein MreC</fullName>
    </recommendedName>
    <alternativeName>
        <fullName evidence="4">Cell shape protein MreC</fullName>
    </alternativeName>
</protein>
<evidence type="ECO:0000259" key="8">
    <source>
        <dbReference type="Pfam" id="PF04085"/>
    </source>
</evidence>
<reference evidence="9" key="1">
    <citation type="submission" date="2022-06" db="EMBL/GenBank/DDBJ databases">
        <title>Sphingomicrobium sedimins sp. nov., a marine bacterium isolated from tidal flat.</title>
        <authorList>
            <person name="Kim C.-H."/>
            <person name="Yoo Y."/>
            <person name="Kim J.-J."/>
        </authorList>
    </citation>
    <scope>NUCLEOTIDE SEQUENCE</scope>
    <source>
        <strain evidence="9">GRR-S6-50</strain>
    </source>
</reference>
<evidence type="ECO:0000256" key="2">
    <source>
        <dbReference type="ARBA" id="ARBA00013855"/>
    </source>
</evidence>
<dbReference type="PANTHER" id="PTHR34138">
    <property type="entry name" value="CELL SHAPE-DETERMINING PROTEIN MREC"/>
    <property type="match status" value="1"/>
</dbReference>
<feature type="transmembrane region" description="Helical" evidence="7">
    <location>
        <begin position="20"/>
        <end position="43"/>
    </location>
</feature>
<dbReference type="InterPro" id="IPR055342">
    <property type="entry name" value="MreC_beta-barrel_core"/>
</dbReference>
<dbReference type="Gene3D" id="2.40.10.340">
    <property type="entry name" value="Rod shape-determining protein MreC, domain 1"/>
    <property type="match status" value="1"/>
</dbReference>
<accession>A0A9X2EHB6</accession>
<dbReference type="InterPro" id="IPR007221">
    <property type="entry name" value="MreC"/>
</dbReference>
<dbReference type="AlphaFoldDB" id="A0A9X2EHB6"/>
<name>A0A9X2EHB6_9SPHN</name>
<dbReference type="Pfam" id="PF04085">
    <property type="entry name" value="MreC"/>
    <property type="match status" value="1"/>
</dbReference>
<keyword evidence="7" id="KW-0472">Membrane</keyword>
<keyword evidence="3" id="KW-0133">Cell shape</keyword>
<evidence type="ECO:0000256" key="7">
    <source>
        <dbReference type="SAM" id="Phobius"/>
    </source>
</evidence>
<evidence type="ECO:0000256" key="6">
    <source>
        <dbReference type="SAM" id="MobiDB-lite"/>
    </source>
</evidence>
<gene>
    <name evidence="9" type="primary">mreC</name>
    <name evidence="9" type="ORF">NDO55_02450</name>
</gene>
<dbReference type="InterPro" id="IPR042175">
    <property type="entry name" value="Cell/Rod_MreC_2"/>
</dbReference>
<evidence type="ECO:0000313" key="9">
    <source>
        <dbReference type="EMBL" id="MCM8556681.1"/>
    </source>
</evidence>
<dbReference type="NCBIfam" id="TIGR00219">
    <property type="entry name" value="mreC"/>
    <property type="match status" value="1"/>
</dbReference>
<evidence type="ECO:0000313" key="10">
    <source>
        <dbReference type="Proteomes" id="UP001155128"/>
    </source>
</evidence>
<dbReference type="RefSeq" id="WP_252112098.1">
    <property type="nucleotide sequence ID" value="NZ_JAMSHT010000001.1"/>
</dbReference>
<dbReference type="Gene3D" id="2.40.10.350">
    <property type="entry name" value="Rod shape-determining protein MreC, domain 2"/>
    <property type="match status" value="1"/>
</dbReference>
<comment type="similarity">
    <text evidence="1">Belongs to the MreC family.</text>
</comment>
<dbReference type="GO" id="GO:0005886">
    <property type="term" value="C:plasma membrane"/>
    <property type="evidence" value="ECO:0007669"/>
    <property type="project" value="TreeGrafter"/>
</dbReference>